<proteinExistence type="predicted"/>
<accession>A0ABU0FYI5</accession>
<dbReference type="Pfam" id="PF25297">
    <property type="entry name" value="DUF7878"/>
    <property type="match status" value="1"/>
</dbReference>
<sequence length="93" mass="11145">MLLELGIALKKWLQKIKLNDIESFEYITMDDDEGPLLEFIYTNNGWGIYSRWQEFEFQKSIPIEILIEAIEYFLSDLQEQLLSAYNLRLTDYL</sequence>
<evidence type="ECO:0000259" key="1">
    <source>
        <dbReference type="Pfam" id="PF25297"/>
    </source>
</evidence>
<reference evidence="2 3" key="1">
    <citation type="submission" date="2023-07" db="EMBL/GenBank/DDBJ databases">
        <title>Genomic Encyclopedia of Type Strains, Phase IV (KMG-IV): sequencing the most valuable type-strain genomes for metagenomic binning, comparative biology and taxonomic classification.</title>
        <authorList>
            <person name="Goeker M."/>
        </authorList>
    </citation>
    <scope>NUCLEOTIDE SEQUENCE [LARGE SCALE GENOMIC DNA]</scope>
    <source>
        <strain evidence="2 3">DSM 19598</strain>
    </source>
</reference>
<dbReference type="EMBL" id="JAUSUN010000024">
    <property type="protein sequence ID" value="MDQ0415006.1"/>
    <property type="molecule type" value="Genomic_DNA"/>
</dbReference>
<gene>
    <name evidence="2" type="ORF">J2S25_003218</name>
</gene>
<name>A0ABU0FYI5_9BACI</name>
<dbReference type="Proteomes" id="UP001242313">
    <property type="component" value="Unassembled WGS sequence"/>
</dbReference>
<evidence type="ECO:0000313" key="3">
    <source>
        <dbReference type="Proteomes" id="UP001242313"/>
    </source>
</evidence>
<feature type="domain" description="DUF7878" evidence="1">
    <location>
        <begin position="2"/>
        <end position="81"/>
    </location>
</feature>
<evidence type="ECO:0000313" key="2">
    <source>
        <dbReference type="EMBL" id="MDQ0415006.1"/>
    </source>
</evidence>
<comment type="caution">
    <text evidence="2">The sequence shown here is derived from an EMBL/GenBank/DDBJ whole genome shotgun (WGS) entry which is preliminary data.</text>
</comment>
<organism evidence="2 3">
    <name type="scientific">Mesobacillus stamsii</name>
    <dbReference type="NCBI Taxonomy" id="225347"/>
    <lineage>
        <taxon>Bacteria</taxon>
        <taxon>Bacillati</taxon>
        <taxon>Bacillota</taxon>
        <taxon>Bacilli</taxon>
        <taxon>Bacillales</taxon>
        <taxon>Bacillaceae</taxon>
        <taxon>Mesobacillus</taxon>
    </lineage>
</organism>
<protein>
    <recommendedName>
        <fullName evidence="1">DUF7878 domain-containing protein</fullName>
    </recommendedName>
</protein>
<dbReference type="InterPro" id="IPR057200">
    <property type="entry name" value="DUF7878"/>
</dbReference>
<keyword evidence="3" id="KW-1185">Reference proteome</keyword>